<protein>
    <submittedName>
        <fullName evidence="1">Uncharacterized protein</fullName>
    </submittedName>
</protein>
<accession>A0A2U1Q9B4</accession>
<evidence type="ECO:0000313" key="2">
    <source>
        <dbReference type="Proteomes" id="UP000245207"/>
    </source>
</evidence>
<sequence>MMLDFFKGYSTVALVNIKNTSLQPYEIVVTSGEQSLKLLVINQWRLSNFREMAGRTTEIRKPMDAIKPLDNTIVAASPIEYDTTLGQIETLFNQLHSVPDNRL</sequence>
<name>A0A2U1Q9B4_ARTAN</name>
<organism evidence="1 2">
    <name type="scientific">Artemisia annua</name>
    <name type="common">Sweet wormwood</name>
    <dbReference type="NCBI Taxonomy" id="35608"/>
    <lineage>
        <taxon>Eukaryota</taxon>
        <taxon>Viridiplantae</taxon>
        <taxon>Streptophyta</taxon>
        <taxon>Embryophyta</taxon>
        <taxon>Tracheophyta</taxon>
        <taxon>Spermatophyta</taxon>
        <taxon>Magnoliopsida</taxon>
        <taxon>eudicotyledons</taxon>
        <taxon>Gunneridae</taxon>
        <taxon>Pentapetalae</taxon>
        <taxon>asterids</taxon>
        <taxon>campanulids</taxon>
        <taxon>Asterales</taxon>
        <taxon>Asteraceae</taxon>
        <taxon>Asteroideae</taxon>
        <taxon>Anthemideae</taxon>
        <taxon>Artemisiinae</taxon>
        <taxon>Artemisia</taxon>
    </lineage>
</organism>
<dbReference type="AlphaFoldDB" id="A0A2U1Q9B4"/>
<evidence type="ECO:0000313" key="1">
    <source>
        <dbReference type="EMBL" id="PWA94599.1"/>
    </source>
</evidence>
<dbReference type="OrthoDB" id="439993at2759"/>
<gene>
    <name evidence="1" type="ORF">CTI12_AA059670</name>
</gene>
<proteinExistence type="predicted"/>
<keyword evidence="2" id="KW-1185">Reference proteome</keyword>
<reference evidence="1 2" key="1">
    <citation type="journal article" date="2018" name="Mol. Plant">
        <title>The genome of Artemisia annua provides insight into the evolution of Asteraceae family and artemisinin biosynthesis.</title>
        <authorList>
            <person name="Shen Q."/>
            <person name="Zhang L."/>
            <person name="Liao Z."/>
            <person name="Wang S."/>
            <person name="Yan T."/>
            <person name="Shi P."/>
            <person name="Liu M."/>
            <person name="Fu X."/>
            <person name="Pan Q."/>
            <person name="Wang Y."/>
            <person name="Lv Z."/>
            <person name="Lu X."/>
            <person name="Zhang F."/>
            <person name="Jiang W."/>
            <person name="Ma Y."/>
            <person name="Chen M."/>
            <person name="Hao X."/>
            <person name="Li L."/>
            <person name="Tang Y."/>
            <person name="Lv G."/>
            <person name="Zhou Y."/>
            <person name="Sun X."/>
            <person name="Brodelius P.E."/>
            <person name="Rose J.K.C."/>
            <person name="Tang K."/>
        </authorList>
    </citation>
    <scope>NUCLEOTIDE SEQUENCE [LARGE SCALE GENOMIC DNA]</scope>
    <source>
        <strain evidence="2">cv. Huhao1</strain>
        <tissue evidence="1">Leaf</tissue>
    </source>
</reference>
<dbReference type="EMBL" id="PKPP01000303">
    <property type="protein sequence ID" value="PWA94599.1"/>
    <property type="molecule type" value="Genomic_DNA"/>
</dbReference>
<dbReference type="Proteomes" id="UP000245207">
    <property type="component" value="Unassembled WGS sequence"/>
</dbReference>
<comment type="caution">
    <text evidence="1">The sequence shown here is derived from an EMBL/GenBank/DDBJ whole genome shotgun (WGS) entry which is preliminary data.</text>
</comment>